<name>G5BQG9_HETGA</name>
<evidence type="ECO:0000313" key="3">
    <source>
        <dbReference type="EMBL" id="EHB11530.1"/>
    </source>
</evidence>
<dbReference type="PANTHER" id="PTHR47147:SF1">
    <property type="entry name" value="SYNCOILIN"/>
    <property type="match status" value="1"/>
</dbReference>
<proteinExistence type="predicted"/>
<feature type="compositionally biased region" description="Basic and acidic residues" evidence="2">
    <location>
        <begin position="113"/>
        <end position="133"/>
    </location>
</feature>
<dbReference type="GO" id="GO:0030018">
    <property type="term" value="C:Z disc"/>
    <property type="evidence" value="ECO:0007669"/>
    <property type="project" value="TreeGrafter"/>
</dbReference>
<sequence>MASLESQSARDSVAQASREIRAEAISLQENSEPLNEAETLNPEATLSLEGAVNLEDILYLGDRGDFEETLYVEEPESPEDDSVYRGDWAARGTIGGRASKSLRPEQIVCEGEMTEREEKSNPEENLKPERSPSPEENLSIEDLELLEGRFQQCVQAVAQQKAELERDGLREEIRLVKQKLCKVTKECVTYQYQLECRQQDVAQFPDFWEVLTTKAAQLSGELVQLQDAYQKQKEQLRQQLAEPPSQRDGPFLQEGRQLSAQFEHLMAESHQGLEEEYEPQLLGLLERKESGTKALPKTQAEIQETKEALRPLQAKARQLHLQKRNLEDQITVVRQKRDEVQQYREQEEEMEE</sequence>
<dbReference type="GO" id="GO:0031594">
    <property type="term" value="C:neuromuscular junction"/>
    <property type="evidence" value="ECO:0007669"/>
    <property type="project" value="TreeGrafter"/>
</dbReference>
<organism evidence="3 4">
    <name type="scientific">Heterocephalus glaber</name>
    <name type="common">Naked mole rat</name>
    <dbReference type="NCBI Taxonomy" id="10181"/>
    <lineage>
        <taxon>Eukaryota</taxon>
        <taxon>Metazoa</taxon>
        <taxon>Chordata</taxon>
        <taxon>Craniata</taxon>
        <taxon>Vertebrata</taxon>
        <taxon>Euteleostomi</taxon>
        <taxon>Mammalia</taxon>
        <taxon>Eutheria</taxon>
        <taxon>Euarchontoglires</taxon>
        <taxon>Glires</taxon>
        <taxon>Rodentia</taxon>
        <taxon>Hystricomorpha</taxon>
        <taxon>Bathyergidae</taxon>
        <taxon>Heterocephalus</taxon>
    </lineage>
</organism>
<dbReference type="GO" id="GO:0005882">
    <property type="term" value="C:intermediate filament"/>
    <property type="evidence" value="ECO:0007669"/>
    <property type="project" value="InterPro"/>
</dbReference>
<feature type="coiled-coil region" evidence="1">
    <location>
        <begin position="309"/>
        <end position="346"/>
    </location>
</feature>
<dbReference type="STRING" id="10181.G5BQG9"/>
<dbReference type="GO" id="GO:0045103">
    <property type="term" value="P:intermediate filament-based process"/>
    <property type="evidence" value="ECO:0007669"/>
    <property type="project" value="TreeGrafter"/>
</dbReference>
<dbReference type="GO" id="GO:0042383">
    <property type="term" value="C:sarcolemma"/>
    <property type="evidence" value="ECO:0007669"/>
    <property type="project" value="TreeGrafter"/>
</dbReference>
<dbReference type="AlphaFoldDB" id="G5BQG9"/>
<dbReference type="InParanoid" id="G5BQG9"/>
<dbReference type="GO" id="GO:0005829">
    <property type="term" value="C:cytosol"/>
    <property type="evidence" value="ECO:0007669"/>
    <property type="project" value="TreeGrafter"/>
</dbReference>
<evidence type="ECO:0000256" key="2">
    <source>
        <dbReference type="SAM" id="MobiDB-lite"/>
    </source>
</evidence>
<keyword evidence="1" id="KW-0175">Coiled coil</keyword>
<dbReference type="PANTHER" id="PTHR47147">
    <property type="entry name" value="SYNCOILIN"/>
    <property type="match status" value="1"/>
</dbReference>
<evidence type="ECO:0000313" key="4">
    <source>
        <dbReference type="Proteomes" id="UP000006813"/>
    </source>
</evidence>
<feature type="coiled-coil region" evidence="1">
    <location>
        <begin position="215"/>
        <end position="242"/>
    </location>
</feature>
<dbReference type="Proteomes" id="UP000006813">
    <property type="component" value="Unassembled WGS sequence"/>
</dbReference>
<accession>G5BQG9</accession>
<protein>
    <submittedName>
        <fullName evidence="3">Syncoilin</fullName>
    </submittedName>
</protein>
<dbReference type="InterPro" id="IPR027702">
    <property type="entry name" value="Syncoilin"/>
</dbReference>
<reference evidence="3 4" key="1">
    <citation type="journal article" date="2011" name="Nature">
        <title>Genome sequencing reveals insights into physiology and longevity of the naked mole rat.</title>
        <authorList>
            <person name="Kim E.B."/>
            <person name="Fang X."/>
            <person name="Fushan A.A."/>
            <person name="Huang Z."/>
            <person name="Lobanov A.V."/>
            <person name="Han L."/>
            <person name="Marino S.M."/>
            <person name="Sun X."/>
            <person name="Turanov A.A."/>
            <person name="Yang P."/>
            <person name="Yim S.H."/>
            <person name="Zhao X."/>
            <person name="Kasaikina M.V."/>
            <person name="Stoletzki N."/>
            <person name="Peng C."/>
            <person name="Polak P."/>
            <person name="Xiong Z."/>
            <person name="Kiezun A."/>
            <person name="Zhu Y."/>
            <person name="Chen Y."/>
            <person name="Kryukov G.V."/>
            <person name="Zhang Q."/>
            <person name="Peshkin L."/>
            <person name="Yang L."/>
            <person name="Bronson R.T."/>
            <person name="Buffenstein R."/>
            <person name="Wang B."/>
            <person name="Han C."/>
            <person name="Li Q."/>
            <person name="Chen L."/>
            <person name="Zhao W."/>
            <person name="Sunyaev S.R."/>
            <person name="Park T.J."/>
            <person name="Zhang G."/>
            <person name="Wang J."/>
            <person name="Gladyshev V.N."/>
        </authorList>
    </citation>
    <scope>NUCLEOTIDE SEQUENCE [LARGE SCALE GENOMIC DNA]</scope>
</reference>
<dbReference type="EMBL" id="JH171380">
    <property type="protein sequence ID" value="EHB11530.1"/>
    <property type="molecule type" value="Genomic_DNA"/>
</dbReference>
<evidence type="ECO:0000256" key="1">
    <source>
        <dbReference type="SAM" id="Coils"/>
    </source>
</evidence>
<gene>
    <name evidence="3" type="ORF">GW7_17176</name>
</gene>
<feature type="region of interest" description="Disordered" evidence="2">
    <location>
        <begin position="111"/>
        <end position="139"/>
    </location>
</feature>